<dbReference type="Proteomes" id="UP000012160">
    <property type="component" value="Unassembled WGS sequence"/>
</dbReference>
<evidence type="ECO:0000313" key="2">
    <source>
        <dbReference type="Proteomes" id="UP000012160"/>
    </source>
</evidence>
<accession>M6UJ51</accession>
<organism evidence="1 2">
    <name type="scientific">Leptospira santarosai str. ZUN179</name>
    <dbReference type="NCBI Taxonomy" id="1049985"/>
    <lineage>
        <taxon>Bacteria</taxon>
        <taxon>Pseudomonadati</taxon>
        <taxon>Spirochaetota</taxon>
        <taxon>Spirochaetia</taxon>
        <taxon>Leptospirales</taxon>
        <taxon>Leptospiraceae</taxon>
        <taxon>Leptospira</taxon>
    </lineage>
</organism>
<reference evidence="1 2" key="1">
    <citation type="submission" date="2013-01" db="EMBL/GenBank/DDBJ databases">
        <authorList>
            <person name="Harkins D.M."/>
            <person name="Durkin A.S."/>
            <person name="Brinkac L.M."/>
            <person name="Haft D.H."/>
            <person name="Selengut J.D."/>
            <person name="Sanka R."/>
            <person name="DePew J."/>
            <person name="Purushe J."/>
            <person name="Matthias M.A."/>
            <person name="Vinetz J.M."/>
            <person name="Sutton G.G."/>
            <person name="Nierman W.C."/>
            <person name="Fouts D.E."/>
        </authorList>
    </citation>
    <scope>NUCLEOTIDE SEQUENCE [LARGE SCALE GENOMIC DNA]</scope>
    <source>
        <strain evidence="1 2">ZUN179</strain>
    </source>
</reference>
<name>M6UJ51_9LEPT</name>
<comment type="caution">
    <text evidence="1">The sequence shown here is derived from an EMBL/GenBank/DDBJ whole genome shotgun (WGS) entry which is preliminary data.</text>
</comment>
<proteinExistence type="predicted"/>
<dbReference type="EMBL" id="AHOQ02000032">
    <property type="protein sequence ID" value="EMO45157.1"/>
    <property type="molecule type" value="Genomic_DNA"/>
</dbReference>
<gene>
    <name evidence="1" type="ORF">LEP1GSC187_1565</name>
</gene>
<protein>
    <submittedName>
        <fullName evidence="1">Uncharacterized protein</fullName>
    </submittedName>
</protein>
<dbReference type="AlphaFoldDB" id="M6UJ51"/>
<evidence type="ECO:0000313" key="1">
    <source>
        <dbReference type="EMBL" id="EMO45157.1"/>
    </source>
</evidence>
<sequence>MLYFADPDHPSIVLPTRTNGEYPGHSKNLNYIVSYFFEEYIRNHLKNTLALFKISVRLF</sequence>